<proteinExistence type="predicted"/>
<name>A0A382Y7P1_9ZZZZ</name>
<reference evidence="1" key="1">
    <citation type="submission" date="2018-05" db="EMBL/GenBank/DDBJ databases">
        <authorList>
            <person name="Lanie J.A."/>
            <person name="Ng W.-L."/>
            <person name="Kazmierczak K.M."/>
            <person name="Andrzejewski T.M."/>
            <person name="Davidsen T.M."/>
            <person name="Wayne K.J."/>
            <person name="Tettelin H."/>
            <person name="Glass J.I."/>
            <person name="Rusch D."/>
            <person name="Podicherti R."/>
            <person name="Tsui H.-C.T."/>
            <person name="Winkler M.E."/>
        </authorList>
    </citation>
    <scope>NUCLEOTIDE SEQUENCE</scope>
</reference>
<dbReference type="EMBL" id="UINC01173433">
    <property type="protein sequence ID" value="SVD79029.1"/>
    <property type="molecule type" value="Genomic_DNA"/>
</dbReference>
<feature type="non-terminal residue" evidence="1">
    <location>
        <position position="157"/>
    </location>
</feature>
<dbReference type="AlphaFoldDB" id="A0A382Y7P1"/>
<protein>
    <submittedName>
        <fullName evidence="1">Uncharacterized protein</fullName>
    </submittedName>
</protein>
<organism evidence="1">
    <name type="scientific">marine metagenome</name>
    <dbReference type="NCBI Taxonomy" id="408172"/>
    <lineage>
        <taxon>unclassified sequences</taxon>
        <taxon>metagenomes</taxon>
        <taxon>ecological metagenomes</taxon>
    </lineage>
</organism>
<accession>A0A382Y7P1</accession>
<sequence>MEVEMAELIEHSIPFNFEMAIGEVESSDGGKNYYLSGVATDNLPDKQNQRFSKMFIKNMVDSAVGMTCFYEHKRDLDHSIGYCKEANILEDALHVNIQLEDPDNNDLVKKIIAKNNNGVKIGLSVSGVVTKSSYDTAKMDKGDDIEENVDDDPGIQV</sequence>
<evidence type="ECO:0000313" key="1">
    <source>
        <dbReference type="EMBL" id="SVD79029.1"/>
    </source>
</evidence>
<gene>
    <name evidence="1" type="ORF">METZ01_LOCUS431883</name>
</gene>